<comment type="subcellular location">
    <subcellularLocation>
        <location evidence="5">Cytoplasm</location>
    </subcellularLocation>
</comment>
<dbReference type="PANTHER" id="PTHR11645:SF0">
    <property type="entry name" value="PYRROLINE-5-CARBOXYLATE REDUCTASE 3"/>
    <property type="match status" value="1"/>
</dbReference>
<comment type="catalytic activity">
    <reaction evidence="5">
        <text>L-proline + NADP(+) = (S)-1-pyrroline-5-carboxylate + NADPH + 2 H(+)</text>
        <dbReference type="Rhea" id="RHEA:14109"/>
        <dbReference type="ChEBI" id="CHEBI:15378"/>
        <dbReference type="ChEBI" id="CHEBI:17388"/>
        <dbReference type="ChEBI" id="CHEBI:57783"/>
        <dbReference type="ChEBI" id="CHEBI:58349"/>
        <dbReference type="ChEBI" id="CHEBI:60039"/>
        <dbReference type="EC" id="1.5.1.2"/>
    </reaction>
</comment>
<proteinExistence type="inferred from homology"/>
<dbReference type="InterPro" id="IPR036291">
    <property type="entry name" value="NAD(P)-bd_dom_sf"/>
</dbReference>
<dbReference type="RefSeq" id="WP_070230519.1">
    <property type="nucleotide sequence ID" value="NZ_BJYO01000004.1"/>
</dbReference>
<dbReference type="InterPro" id="IPR008927">
    <property type="entry name" value="6-PGluconate_DH-like_C_sf"/>
</dbReference>
<dbReference type="Gene3D" id="1.10.3730.10">
    <property type="entry name" value="ProC C-terminal domain-like"/>
    <property type="match status" value="1"/>
</dbReference>
<dbReference type="InterPro" id="IPR028939">
    <property type="entry name" value="P5C_Rdtase_cat_N"/>
</dbReference>
<dbReference type="Gene3D" id="3.40.50.720">
    <property type="entry name" value="NAD(P)-binding Rossmann-like Domain"/>
    <property type="match status" value="1"/>
</dbReference>
<reference evidence="9 10" key="1">
    <citation type="submission" date="2018-07" db="EMBL/GenBank/DDBJ databases">
        <title>Genomic Encyclopedia of Type Strains, Phase III (KMG-III): the genomes of soil and plant-associated and newly described type strains.</title>
        <authorList>
            <person name="Whitman W."/>
        </authorList>
    </citation>
    <scope>NUCLEOTIDE SEQUENCE [LARGE SCALE GENOMIC DNA]</scope>
    <source>
        <strain evidence="9 10">CECT 7031</strain>
    </source>
</reference>
<dbReference type="GO" id="GO:0055129">
    <property type="term" value="P:L-proline biosynthetic process"/>
    <property type="evidence" value="ECO:0007669"/>
    <property type="project" value="UniProtKB-UniRule"/>
</dbReference>
<evidence type="ECO:0000259" key="7">
    <source>
        <dbReference type="Pfam" id="PF03807"/>
    </source>
</evidence>
<evidence type="ECO:0000313" key="10">
    <source>
        <dbReference type="Proteomes" id="UP000254912"/>
    </source>
</evidence>
<dbReference type="GO" id="GO:0005737">
    <property type="term" value="C:cytoplasm"/>
    <property type="evidence" value="ECO:0007669"/>
    <property type="project" value="UniProtKB-SubCell"/>
</dbReference>
<evidence type="ECO:0000259" key="8">
    <source>
        <dbReference type="Pfam" id="PF14748"/>
    </source>
</evidence>
<dbReference type="EC" id="1.5.1.2" evidence="5 6"/>
<dbReference type="GO" id="GO:0004735">
    <property type="term" value="F:pyrroline-5-carboxylate reductase activity"/>
    <property type="evidence" value="ECO:0007669"/>
    <property type="project" value="UniProtKB-UniRule"/>
</dbReference>
<feature type="domain" description="Pyrroline-5-carboxylate reductase dimerisation" evidence="8">
    <location>
        <begin position="158"/>
        <end position="261"/>
    </location>
</feature>
<dbReference type="UniPathway" id="UPA00098">
    <property type="reaction ID" value="UER00361"/>
</dbReference>
<dbReference type="InterPro" id="IPR029036">
    <property type="entry name" value="P5CR_dimer"/>
</dbReference>
<dbReference type="HAMAP" id="MF_01925">
    <property type="entry name" value="P5C_reductase"/>
    <property type="match status" value="1"/>
</dbReference>
<dbReference type="InterPro" id="IPR000304">
    <property type="entry name" value="Pyrroline-COOH_reductase"/>
</dbReference>
<accession>A0A288QYL2</accession>
<evidence type="ECO:0000256" key="2">
    <source>
        <dbReference type="ARBA" id="ARBA00022650"/>
    </source>
</evidence>
<evidence type="ECO:0000256" key="3">
    <source>
        <dbReference type="ARBA" id="ARBA00022857"/>
    </source>
</evidence>
<dbReference type="SUPFAM" id="SSF51735">
    <property type="entry name" value="NAD(P)-binding Rossmann-fold domains"/>
    <property type="match status" value="1"/>
</dbReference>
<sequence length="263" mass="27364">MLTIGFIGAGHMAQAMIKGWRDLAEVRQIVYAPNSGAAVAEQLQIEAVASIEETFMQSDLLILAMPPKALAEVAPTLQMLLMLAPQKIITSVLGGVSISSLQAALGSQAQIVRTLPNVNVAEKEGYTAIAFAGTLDAATRGAVFGLFTYFGRADELPEEQFGAISALAGSGPAFVAAFVNALSAAAVAQGIESEVADKVALQMVNGTMKVLSKHEQTPTEFAHSVMTPGGSTAAGWSTLESEGFAKTIAKTIAATMQKNSEFD</sequence>
<evidence type="ECO:0000313" key="9">
    <source>
        <dbReference type="EMBL" id="RDL05326.1"/>
    </source>
</evidence>
<dbReference type="KEGG" id="wso:WSWS_01328"/>
<dbReference type="Proteomes" id="UP000254912">
    <property type="component" value="Unassembled WGS sequence"/>
</dbReference>
<protein>
    <recommendedName>
        <fullName evidence="5 6">Pyrroline-5-carboxylate reductase</fullName>
        <shortName evidence="5">P5C reductase</shortName>
        <shortName evidence="5">P5CR</shortName>
        <ecNumber evidence="5 6">1.5.1.2</ecNumber>
    </recommendedName>
    <alternativeName>
        <fullName evidence="5">PCA reductase</fullName>
    </alternativeName>
</protein>
<keyword evidence="10" id="KW-1185">Reference proteome</keyword>
<dbReference type="SUPFAM" id="SSF48179">
    <property type="entry name" value="6-phosphogluconate dehydrogenase C-terminal domain-like"/>
    <property type="match status" value="1"/>
</dbReference>
<comment type="function">
    <text evidence="5">Catalyzes the reduction of 1-pyrroline-5-carboxylate (PCA) to L-proline.</text>
</comment>
<evidence type="ECO:0000256" key="1">
    <source>
        <dbReference type="ARBA" id="ARBA00005525"/>
    </source>
</evidence>
<evidence type="ECO:0000256" key="6">
    <source>
        <dbReference type="NCBIfam" id="TIGR00112"/>
    </source>
</evidence>
<dbReference type="Pfam" id="PF14748">
    <property type="entry name" value="P5CR_dimer"/>
    <property type="match status" value="1"/>
</dbReference>
<keyword evidence="2 5" id="KW-0641">Proline biosynthesis</keyword>
<comment type="catalytic activity">
    <reaction evidence="5">
        <text>L-proline + NAD(+) = (S)-1-pyrroline-5-carboxylate + NADH + 2 H(+)</text>
        <dbReference type="Rhea" id="RHEA:14105"/>
        <dbReference type="ChEBI" id="CHEBI:15378"/>
        <dbReference type="ChEBI" id="CHEBI:17388"/>
        <dbReference type="ChEBI" id="CHEBI:57540"/>
        <dbReference type="ChEBI" id="CHEBI:57945"/>
        <dbReference type="ChEBI" id="CHEBI:60039"/>
        <dbReference type="EC" id="1.5.1.2"/>
    </reaction>
</comment>
<organism evidence="9 10">
    <name type="scientific">Weissella soli</name>
    <dbReference type="NCBI Taxonomy" id="155866"/>
    <lineage>
        <taxon>Bacteria</taxon>
        <taxon>Bacillati</taxon>
        <taxon>Bacillota</taxon>
        <taxon>Bacilli</taxon>
        <taxon>Lactobacillales</taxon>
        <taxon>Lactobacillaceae</taxon>
        <taxon>Weissella</taxon>
    </lineage>
</organism>
<name>A0A288QYL2_9LACO</name>
<keyword evidence="5" id="KW-0963">Cytoplasm</keyword>
<feature type="domain" description="Pyrroline-5-carboxylate reductase catalytic N-terminal" evidence="7">
    <location>
        <begin position="3"/>
        <end position="91"/>
    </location>
</feature>
<comment type="pathway">
    <text evidence="5">Amino-acid biosynthesis; L-proline biosynthesis; L-proline from L-glutamate 5-semialdehyde: step 1/1.</text>
</comment>
<evidence type="ECO:0000256" key="4">
    <source>
        <dbReference type="ARBA" id="ARBA00023002"/>
    </source>
</evidence>
<dbReference type="GeneID" id="94546514"/>
<keyword evidence="3 5" id="KW-0521">NADP</keyword>
<comment type="caution">
    <text evidence="9">The sequence shown here is derived from an EMBL/GenBank/DDBJ whole genome shotgun (WGS) entry which is preliminary data.</text>
</comment>
<dbReference type="EMBL" id="QRAS01000003">
    <property type="protein sequence ID" value="RDL05326.1"/>
    <property type="molecule type" value="Genomic_DNA"/>
</dbReference>
<comment type="similarity">
    <text evidence="1 5">Belongs to the pyrroline-5-carboxylate reductase family.</text>
</comment>
<dbReference type="PANTHER" id="PTHR11645">
    <property type="entry name" value="PYRROLINE-5-CARBOXYLATE REDUCTASE"/>
    <property type="match status" value="1"/>
</dbReference>
<dbReference type="PIRSF" id="PIRSF000193">
    <property type="entry name" value="Pyrrol-5-carb_rd"/>
    <property type="match status" value="1"/>
</dbReference>
<dbReference type="Pfam" id="PF03807">
    <property type="entry name" value="F420_oxidored"/>
    <property type="match status" value="1"/>
</dbReference>
<dbReference type="AlphaFoldDB" id="A0A288QYL2"/>
<keyword evidence="5" id="KW-0028">Amino-acid biosynthesis</keyword>
<dbReference type="NCBIfam" id="TIGR00112">
    <property type="entry name" value="proC"/>
    <property type="match status" value="1"/>
</dbReference>
<gene>
    <name evidence="5" type="primary">proC</name>
    <name evidence="9" type="ORF">DFP99_1281</name>
</gene>
<evidence type="ECO:0000256" key="5">
    <source>
        <dbReference type="HAMAP-Rule" id="MF_01925"/>
    </source>
</evidence>
<keyword evidence="4 5" id="KW-0560">Oxidoreductase</keyword>